<gene>
    <name evidence="2" type="ORF">C0J27_01280</name>
</gene>
<organism evidence="2 3">
    <name type="scientific">Candidatus Chromulinivorax destructor</name>
    <dbReference type="NCBI Taxonomy" id="2066483"/>
    <lineage>
        <taxon>Bacteria</taxon>
        <taxon>Candidatus Babelota</taxon>
        <taxon>Candidatus Babeliae</taxon>
        <taxon>Candidatus Babeliales</taxon>
        <taxon>Candidatus Chromulinivoraceae</taxon>
        <taxon>Candidatus Chromulinivorax</taxon>
    </lineage>
</organism>
<evidence type="ECO:0000313" key="2">
    <source>
        <dbReference type="EMBL" id="AXK60382.1"/>
    </source>
</evidence>
<reference evidence="2 3" key="1">
    <citation type="submission" date="2017-12" db="EMBL/GenBank/DDBJ databases">
        <title>Chromulinavorax destructans is a abundant pathogen of dominant heterotrophic picoflagllates.</title>
        <authorList>
            <person name="Deeg C.M."/>
            <person name="Zimmer M."/>
            <person name="Suttle C.A."/>
        </authorList>
    </citation>
    <scope>NUCLEOTIDE SEQUENCE [LARGE SCALE GENOMIC DNA]</scope>
    <source>
        <strain evidence="2 3">SeV1</strain>
    </source>
</reference>
<name>A0A345ZAR5_9BACT</name>
<dbReference type="GO" id="GO:0003677">
    <property type="term" value="F:DNA binding"/>
    <property type="evidence" value="ECO:0007669"/>
    <property type="project" value="InterPro"/>
</dbReference>
<keyword evidence="3" id="KW-1185">Reference proteome</keyword>
<dbReference type="NCBIfam" id="NF033573">
    <property type="entry name" value="transpos_IS200"/>
    <property type="match status" value="1"/>
</dbReference>
<sequence length="68" mass="8120">MKARLEELFEQCVDVNEWKIKKLNIQEDHVHLMIRLKPTDRVCDVVGKLKGVSSRIIRKKFPELEKFL</sequence>
<dbReference type="EMBL" id="CP025544">
    <property type="protein sequence ID" value="AXK60382.1"/>
    <property type="molecule type" value="Genomic_DNA"/>
</dbReference>
<dbReference type="GO" id="GO:0006313">
    <property type="term" value="P:DNA transposition"/>
    <property type="evidence" value="ECO:0007669"/>
    <property type="project" value="InterPro"/>
</dbReference>
<dbReference type="Proteomes" id="UP000254834">
    <property type="component" value="Chromosome"/>
</dbReference>
<dbReference type="OrthoDB" id="9793729at2"/>
<dbReference type="PANTHER" id="PTHR33360">
    <property type="entry name" value="TRANSPOSASE FOR INSERTION SEQUENCE ELEMENT IS200"/>
    <property type="match status" value="1"/>
</dbReference>
<proteinExistence type="predicted"/>
<dbReference type="Gene3D" id="3.30.70.1290">
    <property type="entry name" value="Transposase IS200-like"/>
    <property type="match status" value="1"/>
</dbReference>
<accession>A0A345ZAR5</accession>
<feature type="domain" description="Transposase IS200-like" evidence="1">
    <location>
        <begin position="2"/>
        <end position="66"/>
    </location>
</feature>
<evidence type="ECO:0000259" key="1">
    <source>
        <dbReference type="Pfam" id="PF01797"/>
    </source>
</evidence>
<dbReference type="SUPFAM" id="SSF143422">
    <property type="entry name" value="Transposase IS200-like"/>
    <property type="match status" value="1"/>
</dbReference>
<dbReference type="AlphaFoldDB" id="A0A345ZAR5"/>
<protein>
    <recommendedName>
        <fullName evidence="1">Transposase IS200-like domain-containing protein</fullName>
    </recommendedName>
</protein>
<dbReference type="InterPro" id="IPR036515">
    <property type="entry name" value="Transposase_17_sf"/>
</dbReference>
<dbReference type="InterPro" id="IPR002686">
    <property type="entry name" value="Transposase_17"/>
</dbReference>
<dbReference type="PANTHER" id="PTHR33360:SF2">
    <property type="entry name" value="TRANSPOSASE FOR INSERTION SEQUENCE ELEMENT IS200"/>
    <property type="match status" value="1"/>
</dbReference>
<dbReference type="GO" id="GO:0004803">
    <property type="term" value="F:transposase activity"/>
    <property type="evidence" value="ECO:0007669"/>
    <property type="project" value="InterPro"/>
</dbReference>
<evidence type="ECO:0000313" key="3">
    <source>
        <dbReference type="Proteomes" id="UP000254834"/>
    </source>
</evidence>
<dbReference type="Pfam" id="PF01797">
    <property type="entry name" value="Y1_Tnp"/>
    <property type="match status" value="1"/>
</dbReference>
<dbReference type="KEGG" id="cdes:C0J27_01280"/>